<accession>A0ABD3NYA9</accession>
<keyword evidence="4 8" id="KW-0547">Nucleotide-binding</keyword>
<dbReference type="PROSITE" id="PS50042">
    <property type="entry name" value="CNMP_BINDING_3"/>
    <property type="match status" value="2"/>
</dbReference>
<protein>
    <recommendedName>
        <fullName evidence="15">cGMP-dependent protein kinase</fullName>
    </recommendedName>
</protein>
<dbReference type="PROSITE" id="PS00889">
    <property type="entry name" value="CNMP_BINDING_2"/>
    <property type="match status" value="1"/>
</dbReference>
<evidence type="ECO:0000256" key="3">
    <source>
        <dbReference type="ARBA" id="ARBA00022679"/>
    </source>
</evidence>
<dbReference type="InterPro" id="IPR018490">
    <property type="entry name" value="cNMP-bd_dom_sf"/>
</dbReference>
<evidence type="ECO:0000256" key="7">
    <source>
        <dbReference type="ARBA" id="ARBA00022992"/>
    </source>
</evidence>
<dbReference type="InterPro" id="IPR001194">
    <property type="entry name" value="cDENN_dom"/>
</dbReference>
<dbReference type="PROSITE" id="PS50011">
    <property type="entry name" value="PROTEIN_KINASE_DOM"/>
    <property type="match status" value="1"/>
</dbReference>
<dbReference type="SUPFAM" id="SSF56112">
    <property type="entry name" value="Protein kinase-like (PK-like)"/>
    <property type="match status" value="1"/>
</dbReference>
<evidence type="ECO:0000256" key="5">
    <source>
        <dbReference type="ARBA" id="ARBA00022777"/>
    </source>
</evidence>
<dbReference type="InterPro" id="IPR011009">
    <property type="entry name" value="Kinase-like_dom_sf"/>
</dbReference>
<dbReference type="PANTHER" id="PTHR24353">
    <property type="entry name" value="CYCLIC NUCLEOTIDE-DEPENDENT PROTEIN KINASE"/>
    <property type="match status" value="1"/>
</dbReference>
<dbReference type="InterPro" id="IPR000719">
    <property type="entry name" value="Prot_kinase_dom"/>
</dbReference>
<evidence type="ECO:0000256" key="9">
    <source>
        <dbReference type="SAM" id="MobiDB-lite"/>
    </source>
</evidence>
<feature type="compositionally biased region" description="Polar residues" evidence="9">
    <location>
        <begin position="217"/>
        <end position="237"/>
    </location>
</feature>
<dbReference type="PROSITE" id="PS00108">
    <property type="entry name" value="PROTEIN_KINASE_ST"/>
    <property type="match status" value="1"/>
</dbReference>
<dbReference type="GO" id="GO:0030553">
    <property type="term" value="F:cGMP binding"/>
    <property type="evidence" value="ECO:0007669"/>
    <property type="project" value="UniProtKB-KW"/>
</dbReference>
<dbReference type="InterPro" id="IPR014710">
    <property type="entry name" value="RmlC-like_jellyroll"/>
</dbReference>
<dbReference type="PROSITE" id="PS00888">
    <property type="entry name" value="CNMP_BINDING_1"/>
    <property type="match status" value="2"/>
</dbReference>
<dbReference type="InterPro" id="IPR008271">
    <property type="entry name" value="Ser/Thr_kinase_AS"/>
</dbReference>
<feature type="compositionally biased region" description="Basic and acidic residues" evidence="9">
    <location>
        <begin position="1083"/>
        <end position="1098"/>
    </location>
</feature>
<feature type="compositionally biased region" description="Polar residues" evidence="9">
    <location>
        <begin position="366"/>
        <end position="383"/>
    </location>
</feature>
<dbReference type="Gene3D" id="1.10.510.10">
    <property type="entry name" value="Transferase(Phosphotransferase) domain 1"/>
    <property type="match status" value="1"/>
</dbReference>
<proteinExistence type="predicted"/>
<dbReference type="SMART" id="SM00799">
    <property type="entry name" value="DENN"/>
    <property type="match status" value="1"/>
</dbReference>
<evidence type="ECO:0000256" key="1">
    <source>
        <dbReference type="ARBA" id="ARBA00022527"/>
    </source>
</evidence>
<feature type="region of interest" description="Disordered" evidence="9">
    <location>
        <begin position="217"/>
        <end position="249"/>
    </location>
</feature>
<keyword evidence="3" id="KW-0808">Transferase</keyword>
<dbReference type="InterPro" id="IPR043153">
    <property type="entry name" value="DENN_C"/>
</dbReference>
<evidence type="ECO:0000256" key="6">
    <source>
        <dbReference type="ARBA" id="ARBA00022840"/>
    </source>
</evidence>
<feature type="domain" description="Protein kinase" evidence="10">
    <location>
        <begin position="786"/>
        <end position="1048"/>
    </location>
</feature>
<evidence type="ECO:0000259" key="10">
    <source>
        <dbReference type="PROSITE" id="PS50011"/>
    </source>
</evidence>
<dbReference type="CDD" id="cd00038">
    <property type="entry name" value="CAP_ED"/>
    <property type="match status" value="2"/>
</dbReference>
<evidence type="ECO:0000259" key="12">
    <source>
        <dbReference type="PROSITE" id="PS50211"/>
    </source>
</evidence>
<feature type="domain" description="Cyclic nucleotide-binding" evidence="11">
    <location>
        <begin position="648"/>
        <end position="750"/>
    </location>
</feature>
<comment type="caution">
    <text evidence="13">The sequence shown here is derived from an EMBL/GenBank/DDBJ whole genome shotgun (WGS) entry which is preliminary data.</text>
</comment>
<evidence type="ECO:0000313" key="14">
    <source>
        <dbReference type="Proteomes" id="UP001530315"/>
    </source>
</evidence>
<feature type="compositionally biased region" description="Polar residues" evidence="9">
    <location>
        <begin position="1186"/>
        <end position="1196"/>
    </location>
</feature>
<keyword evidence="5" id="KW-0418">Kinase</keyword>
<feature type="region of interest" description="Disordered" evidence="9">
    <location>
        <begin position="1"/>
        <end position="21"/>
    </location>
</feature>
<dbReference type="Gene3D" id="2.60.120.10">
    <property type="entry name" value="Jelly Rolls"/>
    <property type="match status" value="2"/>
</dbReference>
<keyword evidence="1" id="KW-0723">Serine/threonine-protein kinase</keyword>
<gene>
    <name evidence="13" type="ORF">ACHAW5_002097</name>
</gene>
<dbReference type="InterPro" id="IPR017441">
    <property type="entry name" value="Protein_kinase_ATP_BS"/>
</dbReference>
<keyword evidence="6 8" id="KW-0067">ATP-binding</keyword>
<feature type="region of interest" description="Disordered" evidence="9">
    <location>
        <begin position="1415"/>
        <end position="1459"/>
    </location>
</feature>
<name>A0ABD3NYA9_9STRA</name>
<dbReference type="Proteomes" id="UP001530315">
    <property type="component" value="Unassembled WGS sequence"/>
</dbReference>
<feature type="compositionally biased region" description="Polar residues" evidence="9">
    <location>
        <begin position="321"/>
        <end position="341"/>
    </location>
</feature>
<dbReference type="GO" id="GO:0004674">
    <property type="term" value="F:protein serine/threonine kinase activity"/>
    <property type="evidence" value="ECO:0007669"/>
    <property type="project" value="UniProtKB-KW"/>
</dbReference>
<feature type="domain" description="Cyclic nucleotide-binding" evidence="11">
    <location>
        <begin position="525"/>
        <end position="640"/>
    </location>
</feature>
<feature type="compositionally biased region" description="Polar residues" evidence="9">
    <location>
        <begin position="348"/>
        <end position="359"/>
    </location>
</feature>
<dbReference type="SMART" id="SM00100">
    <property type="entry name" value="cNMP"/>
    <property type="match status" value="2"/>
</dbReference>
<dbReference type="SMART" id="SM00220">
    <property type="entry name" value="S_TKc"/>
    <property type="match status" value="1"/>
</dbReference>
<dbReference type="GO" id="GO:0005524">
    <property type="term" value="F:ATP binding"/>
    <property type="evidence" value="ECO:0007669"/>
    <property type="project" value="UniProtKB-UniRule"/>
</dbReference>
<feature type="compositionally biased region" description="Acidic residues" evidence="9">
    <location>
        <begin position="1446"/>
        <end position="1456"/>
    </location>
</feature>
<dbReference type="EMBL" id="JALLAZ020001104">
    <property type="protein sequence ID" value="KAL3780643.1"/>
    <property type="molecule type" value="Genomic_DNA"/>
</dbReference>
<evidence type="ECO:0000259" key="11">
    <source>
        <dbReference type="PROSITE" id="PS50042"/>
    </source>
</evidence>
<dbReference type="InterPro" id="IPR037516">
    <property type="entry name" value="Tripartite_DENN"/>
</dbReference>
<dbReference type="PROSITE" id="PS50211">
    <property type="entry name" value="DENN"/>
    <property type="match status" value="1"/>
</dbReference>
<feature type="region of interest" description="Disordered" evidence="9">
    <location>
        <begin position="1068"/>
        <end position="1109"/>
    </location>
</feature>
<dbReference type="InterPro" id="IPR018488">
    <property type="entry name" value="cNMP-bd_CS"/>
</dbReference>
<sequence length="1890" mass="209641">MSDNDSVSLGAGGDGDGDGDGKDDVKCVTFPHRSSLICGFGGDRSYSNVSGGSGSSGDIETNVDLFIDTANNNVAGDEALLSNKYSTHDNGRENFPVRKNGNSPIPINHSASSDVVTPIFVPTKTEAKAGGTLGKMGPRVGSETSLSESVSSMRSILSEDAIVMMLNAMDEVGENDNYITDDEVCGRVYRGHHSNDYEFIPVEVEIDNDDLENSWPYTQQNRVKSVSSRGDSDLSNTGGSGEPPKRESLQSAIQSILKSQQNGSDSVKGLFQDTQQKSNRTLTVPSKHVLVTGSLSNGGGDRVDSKPAVSFQSGSDKKTVGFSSDSNNSQDSKPAVSFQSGSDKKTVGFSSDSNNSQDSKPVVSFQPGSDNTTLDFSSAGNKSQQTHRLVSFRQLGSIQEDTPSRLGVINEDSNSVLSSSATTTMSEAASSVALSKSSSAELMPIGEHAISMARELNMEGILNPSSHAKPPTKIKPKSKPKSKVLEEGRHAVFSRSSDTEYVKVVVPKPDSATRLIRDAIAANILFKACSSEELTELVQVFAPSEATAGCTIIREGDEGNAFYVMEKGTIDVYVGDEYKSTLYSGTSFGEIALLYNCPRSATLRARHFCKLWTISRTAFRAITSQFKQRRMNAKCEFLKNVKIRDKFLSDVLSESELNTLALATLNESFEAGQTIVREGDPGDIFYMIASGSVDIYIKAKGDFPVATLTSGNFFGELALLSTSVRTASCVAKTDVDCYILMRDDFNLLLGDLQSLMEGGNYGTREEEISQPKKDSKESLQVDLTDLDILQVLGVGAFGRVRLAKLKHPVHGINNQDGFFALKCISKQSLKENGLESHIQNEKSVMAGLEHPFINRFYCDMEDDKYLYFLLEALTGGELCKRLRVEKQFPEPWGKFYSASVLFAFCHMHSKKIAYRDLKPENLVMDSIGYVKVVDFGLAKVITGGKTWTLCGTPAYLAPEIVLNDGHDWSVDYWALGVLLFEMTSGKEPFAAKNPMEVYKQIVSGHVEIPSNFSSPLTDLIRKLLNTSKSKRLGRTMGGGGAVMQHNWYFDFDWDAHLEKRLEVPLQPKTQEVLNGDSSASVSDSKDSSVRSQNMEKMESNGPVQPVKPPRMTYSLGRGNRHHQKLLQMMDSSGDDNDDSQRQVDTVRMTMMRVIKQHERWSRTSKESNNSSTRNTSLNVGMRNKRSSTCSSVNTEDSSGLGENDAFLRLQAMHLSLASTSKRVSHMFERDRAFQQFSLISLCTASLKSGKSEVRSCGHRFLDPFITKKYELIDQYASGSSKTDIDAEALAAFCFPNGLRIRLVPRCAIGGAKRLGWLEENGDSYQLQGFTDVAGALSHGCAITIKEELTSKDAREVSSIISLHRKRRRSAKVVARWWIKQYRRQRSQPGPTYKHRSIIKRSNSMLERASSMKWGRKGSEKVAVPTTTSRFRSRRATEGDFAGTDSDTSDDSGEDEYTTPPEHIRLLGQQAYQAMIDAEKEGDICIVEKCYVLTGTRLQEQSLLFCALHNLINMERKPNDKEGRMSSFKNLSTHGNEFDSKSRHGILSAIQAKFSLTQMQRRIKYHRDELAHITKPQRRFVIDLSTMGLNKISLPLPLPEVSGQWGLSTLFLRIKDSGLLILLKLLLLERSVLVVGETPDEVTACATTLLELLDPYKWASAFMPLLPRDMLDFVSSPVPFIAGMIVESKHQLHGIIHDHGVKDAMLHGLSIVNLVSGKLIVTREQGTSDMLRRSFQTIPELSYYQKRLEEYWKSPSSNLRSFRAFFMYGASRQESLTLQKIKVVIKRHLSQFTVALTDKPDAWQQCGEFNEGTFDFSPDKFIQPLKDRMIFQIQFQEMMAHTQLFVGFVEELQLSYEKRKELLIGPAAEFIARWVELHWHANNYRSGSGST</sequence>
<keyword evidence="14" id="KW-1185">Reference proteome</keyword>
<dbReference type="InterPro" id="IPR000595">
    <property type="entry name" value="cNMP-bd_dom"/>
</dbReference>
<feature type="domain" description="UDENN" evidence="12">
    <location>
        <begin position="1436"/>
        <end position="1860"/>
    </location>
</feature>
<evidence type="ECO:0008006" key="15">
    <source>
        <dbReference type="Google" id="ProtNLM"/>
    </source>
</evidence>
<keyword evidence="7" id="KW-0142">cGMP-binding</keyword>
<keyword evidence="2" id="KW-0140">cGMP</keyword>
<dbReference type="PROSITE" id="PS00107">
    <property type="entry name" value="PROTEIN_KINASE_ATP"/>
    <property type="match status" value="1"/>
</dbReference>
<feature type="region of interest" description="Disordered" evidence="9">
    <location>
        <begin position="293"/>
        <end position="383"/>
    </location>
</feature>
<dbReference type="Gene3D" id="3.30.200.20">
    <property type="entry name" value="Phosphorylase Kinase, domain 1"/>
    <property type="match status" value="1"/>
</dbReference>
<dbReference type="SUPFAM" id="SSF51206">
    <property type="entry name" value="cAMP-binding domain-like"/>
    <property type="match status" value="2"/>
</dbReference>
<reference evidence="13 14" key="1">
    <citation type="submission" date="2024-10" db="EMBL/GenBank/DDBJ databases">
        <title>Updated reference genomes for cyclostephanoid diatoms.</title>
        <authorList>
            <person name="Roberts W.R."/>
            <person name="Alverson A.J."/>
        </authorList>
    </citation>
    <scope>NUCLEOTIDE SEQUENCE [LARGE SCALE GENOMIC DNA]</scope>
    <source>
        <strain evidence="13 14">AJA276-08</strain>
    </source>
</reference>
<evidence type="ECO:0000256" key="2">
    <source>
        <dbReference type="ARBA" id="ARBA00022535"/>
    </source>
</evidence>
<dbReference type="Pfam" id="PF00069">
    <property type="entry name" value="Pkinase"/>
    <property type="match status" value="1"/>
</dbReference>
<feature type="compositionally biased region" description="Low complexity" evidence="9">
    <location>
        <begin position="1166"/>
        <end position="1176"/>
    </location>
</feature>
<dbReference type="Pfam" id="PF02141">
    <property type="entry name" value="DENN"/>
    <property type="match status" value="1"/>
</dbReference>
<dbReference type="PRINTS" id="PR00103">
    <property type="entry name" value="CAMPKINASE"/>
</dbReference>
<feature type="region of interest" description="Disordered" evidence="9">
    <location>
        <begin position="1158"/>
        <end position="1196"/>
    </location>
</feature>
<dbReference type="PANTHER" id="PTHR24353:SF147">
    <property type="entry name" value="CGMP-DEPENDENT SERINE_THREONIN PROTEIN KINASE-RELATED"/>
    <property type="match status" value="1"/>
</dbReference>
<evidence type="ECO:0000256" key="8">
    <source>
        <dbReference type="PROSITE-ProRule" id="PRU10141"/>
    </source>
</evidence>
<feature type="binding site" evidence="8">
    <location>
        <position position="822"/>
    </location>
    <ligand>
        <name>ATP</name>
        <dbReference type="ChEBI" id="CHEBI:30616"/>
    </ligand>
</feature>
<evidence type="ECO:0000256" key="4">
    <source>
        <dbReference type="ARBA" id="ARBA00022741"/>
    </source>
</evidence>
<organism evidence="13 14">
    <name type="scientific">Stephanodiscus triporus</name>
    <dbReference type="NCBI Taxonomy" id="2934178"/>
    <lineage>
        <taxon>Eukaryota</taxon>
        <taxon>Sar</taxon>
        <taxon>Stramenopiles</taxon>
        <taxon>Ochrophyta</taxon>
        <taxon>Bacillariophyta</taxon>
        <taxon>Coscinodiscophyceae</taxon>
        <taxon>Thalassiosirophycidae</taxon>
        <taxon>Stephanodiscales</taxon>
        <taxon>Stephanodiscaceae</taxon>
        <taxon>Stephanodiscus</taxon>
    </lineage>
</organism>
<dbReference type="Pfam" id="PF00027">
    <property type="entry name" value="cNMP_binding"/>
    <property type="match status" value="2"/>
</dbReference>
<evidence type="ECO:0000313" key="13">
    <source>
        <dbReference type="EMBL" id="KAL3780643.1"/>
    </source>
</evidence>
<dbReference type="Gene3D" id="3.40.50.11500">
    <property type="match status" value="1"/>
</dbReference>